<evidence type="ECO:0000313" key="4">
    <source>
        <dbReference type="EMBL" id="ANY85268.1"/>
    </source>
</evidence>
<dbReference type="InterPro" id="IPR036366">
    <property type="entry name" value="PGBDSf"/>
</dbReference>
<proteinExistence type="predicted"/>
<accession>A0A1B2EZC3</accession>
<keyword evidence="2" id="KW-0812">Transmembrane</keyword>
<geneLocation type="plasmid" evidence="4">
    <name>unnamed4</name>
</geneLocation>
<name>A0A1B2EZC3_9HYPH</name>
<dbReference type="EMBL" id="CP016620">
    <property type="protein sequence ID" value="ANY85268.1"/>
    <property type="molecule type" value="Genomic_DNA"/>
</dbReference>
<feature type="transmembrane region" description="Helical" evidence="2">
    <location>
        <begin position="12"/>
        <end position="35"/>
    </location>
</feature>
<gene>
    <name evidence="4" type="ORF">BB934_44650</name>
</gene>
<evidence type="ECO:0000259" key="3">
    <source>
        <dbReference type="Pfam" id="PF01471"/>
    </source>
</evidence>
<sequence length="204" mass="21905">MSYDRTREHLQVGLVGIGLAATTVIGWGLFIYSVLSTGAEEHALQREVSHLRQQIEAVTAERDQQARANEQKIRAGQDLNTMLVRIEAATEEILQLNSLQASVSQAIEQARLELTGPSDPPAALTENPMVSTTSSVRLSKQDVRAAQEALVDFGYGKLKADGSLGPSTRKAVAAFERATGLPVTGKLGNATLQALRTHMASVTQ</sequence>
<reference evidence="4" key="1">
    <citation type="submission" date="2016-07" db="EMBL/GenBank/DDBJ databases">
        <title>Microvirga ossetica sp. nov. a new species of rhizobia isolated from root nodules of the legume species Vicia alpestris Steven originated from North Ossetia region in the Caucasus.</title>
        <authorList>
            <person name="Safronova V.I."/>
            <person name="Kuznetsova I.G."/>
            <person name="Sazanova A.L."/>
            <person name="Belimov A."/>
            <person name="Andronov E."/>
            <person name="Osledkin Y.S."/>
            <person name="Onishchuk O.P."/>
            <person name="Kurchak O.N."/>
            <person name="Shaposhnikov A.I."/>
            <person name="Willems A."/>
            <person name="Tikhonovich I.A."/>
        </authorList>
    </citation>
    <scope>NUCLEOTIDE SEQUENCE [LARGE SCALE GENOMIC DNA]</scope>
    <source>
        <strain evidence="4">V5/3M</strain>
        <plasmid evidence="4">unnamed4</plasmid>
    </source>
</reference>
<keyword evidence="2" id="KW-1133">Transmembrane helix</keyword>
<dbReference type="InterPro" id="IPR036365">
    <property type="entry name" value="PGBD-like_sf"/>
</dbReference>
<dbReference type="SUPFAM" id="SSF47090">
    <property type="entry name" value="PGBD-like"/>
    <property type="match status" value="1"/>
</dbReference>
<evidence type="ECO:0000256" key="2">
    <source>
        <dbReference type="SAM" id="Phobius"/>
    </source>
</evidence>
<dbReference type="OrthoDB" id="8021219at2"/>
<dbReference type="Gene3D" id="1.10.101.10">
    <property type="entry name" value="PGBD-like superfamily/PGBD"/>
    <property type="match status" value="1"/>
</dbReference>
<protein>
    <recommendedName>
        <fullName evidence="3">Peptidoglycan binding-like domain-containing protein</fullName>
    </recommendedName>
</protein>
<keyword evidence="4" id="KW-0614">Plasmid</keyword>
<dbReference type="Pfam" id="PF01471">
    <property type="entry name" value="PG_binding_1"/>
    <property type="match status" value="1"/>
</dbReference>
<keyword evidence="1" id="KW-0175">Coiled coil</keyword>
<dbReference type="InterPro" id="IPR002477">
    <property type="entry name" value="Peptidoglycan-bd-like"/>
</dbReference>
<dbReference type="RefSeq" id="WP_099516052.1">
    <property type="nucleotide sequence ID" value="NZ_CP016620.1"/>
</dbReference>
<dbReference type="AlphaFoldDB" id="A0A1B2EZC3"/>
<evidence type="ECO:0000256" key="1">
    <source>
        <dbReference type="SAM" id="Coils"/>
    </source>
</evidence>
<keyword evidence="2" id="KW-0472">Membrane</keyword>
<organism evidence="4">
    <name type="scientific">Microvirga ossetica</name>
    <dbReference type="NCBI Taxonomy" id="1882682"/>
    <lineage>
        <taxon>Bacteria</taxon>
        <taxon>Pseudomonadati</taxon>
        <taxon>Pseudomonadota</taxon>
        <taxon>Alphaproteobacteria</taxon>
        <taxon>Hyphomicrobiales</taxon>
        <taxon>Methylobacteriaceae</taxon>
        <taxon>Microvirga</taxon>
    </lineage>
</organism>
<feature type="coiled-coil region" evidence="1">
    <location>
        <begin position="41"/>
        <end position="68"/>
    </location>
</feature>
<dbReference type="KEGG" id="moc:BB934_44650"/>
<feature type="domain" description="Peptidoglycan binding-like" evidence="3">
    <location>
        <begin position="140"/>
        <end position="195"/>
    </location>
</feature>